<dbReference type="Gene3D" id="3.20.20.70">
    <property type="entry name" value="Aldolase class I"/>
    <property type="match status" value="1"/>
</dbReference>
<evidence type="ECO:0000259" key="4">
    <source>
        <dbReference type="Pfam" id="PF02638"/>
    </source>
</evidence>
<accession>E0UK12</accession>
<dbReference type="EMBL" id="CP002198">
    <property type="protein sequence ID" value="ADN14648.1"/>
    <property type="molecule type" value="Genomic_DNA"/>
</dbReference>
<name>E0UK12_GLOV7</name>
<dbReference type="AlphaFoldDB" id="E0UK12"/>
<dbReference type="Gene3D" id="3.40.190.10">
    <property type="entry name" value="Periplasmic binding protein-like II"/>
    <property type="match status" value="2"/>
</dbReference>
<sequence length="650" mass="72780">MPRKNKKSNGCLNFLMTCAILGGGYWWFIVKGNLNLNSLLPELQKIITPISAYIPISIPSPSLPTTANPTPITSKSIPSFPYPKTVPNGTTIRINGSTSMVEINKALKIAFQKTFINTTVNTDAKGSDLGILNLLAGKTNIAAISRPLTPAEKKRGLVAIPVTKDAIAVIIGVDNPLRRGLTQEQIRDIFEGKITNWSEVKGGNATIRIINRPPESGTRQSFQELVLNNGNFGNAANFTTLKQDSTTLILKALGKDGISYATYSQVVNQFTALTVPIDGLIPEAATYPYQRTLYYVYKEPATPAVQAFLGYVTSPQGQQIIEAAKLGTKETPIAKSQPSPNSINPEKKQADATKASWEKKEIRGIYLSRYQVTNNADEQTIRQRVRYYHSQGINTIIHGVWGNGCTMYNSKVMQQTLGFKSCPNEFNDQWLNWLIDEAHKQNMKVYAYFEKGIKIDKNSPIFDLAIRRKWIVPGVDRTYSGIEHYVLDVEIPEVAHLFRDISVEFVEKYPNIDAVQWDDYLGYYADLPGNVDRTKNLTNFVNQMITAMKKANPSVSFDICHHNPYWAKKYFAADWQNWKVDRVFIQAYNQANFATELIYAKKYNGVAITDKQLSRLKELIKNPQIKSILIFPLSGQPEQTASSVKSLVSP</sequence>
<gene>
    <name evidence="6" type="ordered locus">Cyan7822_2681</name>
</gene>
<keyword evidence="3" id="KW-0812">Transmembrane</keyword>
<keyword evidence="3" id="KW-0472">Membrane</keyword>
<dbReference type="OrthoDB" id="569227at2"/>
<dbReference type="Pfam" id="PF12849">
    <property type="entry name" value="PBP_like_2"/>
    <property type="match status" value="1"/>
</dbReference>
<dbReference type="SUPFAM" id="SSF51445">
    <property type="entry name" value="(Trans)glycosidases"/>
    <property type="match status" value="1"/>
</dbReference>
<dbReference type="InterPro" id="IPR017853">
    <property type="entry name" value="GH"/>
</dbReference>
<keyword evidence="7" id="KW-1185">Reference proteome</keyword>
<dbReference type="InterPro" id="IPR003790">
    <property type="entry name" value="GHL10"/>
</dbReference>
<dbReference type="eggNOG" id="COG0226">
    <property type="taxonomic scope" value="Bacteria"/>
</dbReference>
<dbReference type="Pfam" id="PF02638">
    <property type="entry name" value="GHL10"/>
    <property type="match status" value="1"/>
</dbReference>
<reference evidence="7" key="1">
    <citation type="journal article" date="2011" name="MBio">
        <title>Novel metabolic attributes of the genus Cyanothece, comprising a group of unicellular nitrogen-fixing Cyanobacteria.</title>
        <authorList>
            <person name="Bandyopadhyay A."/>
            <person name="Elvitigala T."/>
            <person name="Welsh E."/>
            <person name="Stockel J."/>
            <person name="Liberton M."/>
            <person name="Min H."/>
            <person name="Sherman L.A."/>
            <person name="Pakrasi H.B."/>
        </authorList>
    </citation>
    <scope>NUCLEOTIDE SEQUENCE [LARGE SCALE GENOMIC DNA]</scope>
    <source>
        <strain evidence="7">PCC 7822</strain>
    </source>
</reference>
<evidence type="ECO:0000313" key="7">
    <source>
        <dbReference type="Proteomes" id="UP000008206"/>
    </source>
</evidence>
<protein>
    <recommendedName>
        <fullName evidence="8">ABC-type phosphate transport system periplasmic component-like protein</fullName>
    </recommendedName>
</protein>
<evidence type="ECO:0000259" key="5">
    <source>
        <dbReference type="Pfam" id="PF12849"/>
    </source>
</evidence>
<evidence type="ECO:0000256" key="3">
    <source>
        <dbReference type="SAM" id="Phobius"/>
    </source>
</evidence>
<keyword evidence="1" id="KW-0732">Signal</keyword>
<feature type="region of interest" description="Disordered" evidence="2">
    <location>
        <begin position="331"/>
        <end position="354"/>
    </location>
</feature>
<dbReference type="CDD" id="cd13653">
    <property type="entry name" value="PBP2_phosphate_like_1"/>
    <property type="match status" value="1"/>
</dbReference>
<dbReference type="PANTHER" id="PTHR30570:SF1">
    <property type="entry name" value="PHOSPHATE-BINDING PROTEIN PSTS"/>
    <property type="match status" value="1"/>
</dbReference>
<evidence type="ECO:0000256" key="1">
    <source>
        <dbReference type="ARBA" id="ARBA00022729"/>
    </source>
</evidence>
<dbReference type="Proteomes" id="UP000008206">
    <property type="component" value="Chromosome"/>
</dbReference>
<evidence type="ECO:0000313" key="6">
    <source>
        <dbReference type="EMBL" id="ADN14648.1"/>
    </source>
</evidence>
<organism evidence="6 7">
    <name type="scientific">Gloeothece verrucosa (strain PCC 7822)</name>
    <name type="common">Cyanothece sp. (strain PCC 7822)</name>
    <dbReference type="NCBI Taxonomy" id="497965"/>
    <lineage>
        <taxon>Bacteria</taxon>
        <taxon>Bacillati</taxon>
        <taxon>Cyanobacteriota</taxon>
        <taxon>Cyanophyceae</taxon>
        <taxon>Oscillatoriophycideae</taxon>
        <taxon>Chroococcales</taxon>
        <taxon>Aphanothecaceae</taxon>
        <taxon>Gloeothece</taxon>
        <taxon>Gloeothece verrucosa</taxon>
    </lineage>
</organism>
<dbReference type="KEGG" id="cyj:Cyan7822_2681"/>
<feature type="compositionally biased region" description="Basic and acidic residues" evidence="2">
    <location>
        <begin position="345"/>
        <end position="354"/>
    </location>
</feature>
<dbReference type="InterPro" id="IPR050811">
    <property type="entry name" value="Phosphate_ABC_transporter"/>
</dbReference>
<feature type="domain" description="PBP" evidence="5">
    <location>
        <begin position="87"/>
        <end position="315"/>
    </location>
</feature>
<proteinExistence type="predicted"/>
<feature type="domain" description="Glycosyl hydrolase-like 10" evidence="4">
    <location>
        <begin position="361"/>
        <end position="525"/>
    </location>
</feature>
<dbReference type="PANTHER" id="PTHR30570">
    <property type="entry name" value="PERIPLASMIC PHOSPHATE BINDING COMPONENT OF PHOSPHATE ABC TRANSPORTER"/>
    <property type="match status" value="1"/>
</dbReference>
<dbReference type="InterPro" id="IPR024370">
    <property type="entry name" value="PBP_domain"/>
</dbReference>
<evidence type="ECO:0008006" key="8">
    <source>
        <dbReference type="Google" id="ProtNLM"/>
    </source>
</evidence>
<dbReference type="InterPro" id="IPR013785">
    <property type="entry name" value="Aldolase_TIM"/>
</dbReference>
<dbReference type="SUPFAM" id="SSF53850">
    <property type="entry name" value="Periplasmic binding protein-like II"/>
    <property type="match status" value="1"/>
</dbReference>
<evidence type="ECO:0000256" key="2">
    <source>
        <dbReference type="SAM" id="MobiDB-lite"/>
    </source>
</evidence>
<dbReference type="eggNOG" id="COG1649">
    <property type="taxonomic scope" value="Bacteria"/>
</dbReference>
<keyword evidence="3" id="KW-1133">Transmembrane helix</keyword>
<dbReference type="HOGENOM" id="CLU_421354_0_0_3"/>
<dbReference type="STRING" id="497965.Cyan7822_2681"/>
<feature type="transmembrane region" description="Helical" evidence="3">
    <location>
        <begin position="12"/>
        <end position="29"/>
    </location>
</feature>
<feature type="compositionally biased region" description="Polar residues" evidence="2">
    <location>
        <begin position="334"/>
        <end position="344"/>
    </location>
</feature>